<evidence type="ECO:0000313" key="3">
    <source>
        <dbReference type="EMBL" id="TRW23966.1"/>
    </source>
</evidence>
<keyword evidence="1" id="KW-0472">Membrane</keyword>
<evidence type="ECO:0000256" key="1">
    <source>
        <dbReference type="SAM" id="Phobius"/>
    </source>
</evidence>
<dbReference type="PANTHER" id="PTHR42852">
    <property type="entry name" value="THIOL:DISULFIDE INTERCHANGE PROTEIN DSBE"/>
    <property type="match status" value="1"/>
</dbReference>
<dbReference type="InterPro" id="IPR013740">
    <property type="entry name" value="Redoxin"/>
</dbReference>
<feature type="transmembrane region" description="Helical" evidence="1">
    <location>
        <begin position="159"/>
        <end position="177"/>
    </location>
</feature>
<feature type="domain" description="Thioredoxin" evidence="2">
    <location>
        <begin position="593"/>
        <end position="732"/>
    </location>
</feature>
<dbReference type="PROSITE" id="PS51352">
    <property type="entry name" value="THIOREDOXIN_2"/>
    <property type="match status" value="1"/>
</dbReference>
<keyword evidence="1" id="KW-0812">Transmembrane</keyword>
<organism evidence="3 4">
    <name type="scientific">Flavobacterium zepuense</name>
    <dbReference type="NCBI Taxonomy" id="2593302"/>
    <lineage>
        <taxon>Bacteria</taxon>
        <taxon>Pseudomonadati</taxon>
        <taxon>Bacteroidota</taxon>
        <taxon>Flavobacteriia</taxon>
        <taxon>Flavobacteriales</taxon>
        <taxon>Flavobacteriaceae</taxon>
        <taxon>Flavobacterium</taxon>
    </lineage>
</organism>
<proteinExistence type="predicted"/>
<dbReference type="OrthoDB" id="743079at2"/>
<dbReference type="AlphaFoldDB" id="A0A552V0G7"/>
<dbReference type="Proteomes" id="UP000320643">
    <property type="component" value="Unassembled WGS sequence"/>
</dbReference>
<dbReference type="Pfam" id="PF12730">
    <property type="entry name" value="ABC2_membrane_4"/>
    <property type="match status" value="1"/>
</dbReference>
<feature type="transmembrane region" description="Helical" evidence="1">
    <location>
        <begin position="228"/>
        <end position="249"/>
    </location>
</feature>
<dbReference type="InterPro" id="IPR036249">
    <property type="entry name" value="Thioredoxin-like_sf"/>
</dbReference>
<dbReference type="Gene3D" id="3.40.30.10">
    <property type="entry name" value="Glutaredoxin"/>
    <property type="match status" value="1"/>
</dbReference>
<evidence type="ECO:0000259" key="2">
    <source>
        <dbReference type="PROSITE" id="PS51352"/>
    </source>
</evidence>
<dbReference type="RefSeq" id="WP_143373714.1">
    <property type="nucleotide sequence ID" value="NZ_VJVZ01000007.1"/>
</dbReference>
<feature type="transmembrane region" description="Helical" evidence="1">
    <location>
        <begin position="269"/>
        <end position="288"/>
    </location>
</feature>
<dbReference type="SUPFAM" id="SSF52833">
    <property type="entry name" value="Thioredoxin-like"/>
    <property type="match status" value="1"/>
</dbReference>
<reference evidence="3 4" key="1">
    <citation type="submission" date="2019-07" db="EMBL/GenBank/DDBJ databases">
        <title>Flavobacterium sp. nov., isolated from glacier ice.</title>
        <authorList>
            <person name="Liu Q."/>
            <person name="Xin Y.-H."/>
        </authorList>
    </citation>
    <scope>NUCLEOTIDE SEQUENCE [LARGE SCALE GENOMIC DNA]</scope>
    <source>
        <strain evidence="3 4">ZT4R6</strain>
    </source>
</reference>
<feature type="transmembrane region" description="Helical" evidence="1">
    <location>
        <begin position="114"/>
        <end position="139"/>
    </location>
</feature>
<dbReference type="PANTHER" id="PTHR42852:SF17">
    <property type="entry name" value="THIOREDOXIN-LIKE PROTEIN HI_1115"/>
    <property type="match status" value="1"/>
</dbReference>
<dbReference type="EMBL" id="VJVZ01000007">
    <property type="protein sequence ID" value="TRW23966.1"/>
    <property type="molecule type" value="Genomic_DNA"/>
</dbReference>
<evidence type="ECO:0000313" key="4">
    <source>
        <dbReference type="Proteomes" id="UP000320643"/>
    </source>
</evidence>
<feature type="transmembrane region" description="Helical" evidence="1">
    <location>
        <begin position="184"/>
        <end position="208"/>
    </location>
</feature>
<protein>
    <submittedName>
        <fullName evidence="3">Redoxin domain-containing protein</fullName>
    </submittedName>
</protein>
<dbReference type="CDD" id="cd02966">
    <property type="entry name" value="TlpA_like_family"/>
    <property type="match status" value="1"/>
</dbReference>
<accession>A0A552V0G7</accession>
<feature type="transmembrane region" description="Helical" evidence="1">
    <location>
        <begin position="64"/>
        <end position="81"/>
    </location>
</feature>
<feature type="transmembrane region" description="Helical" evidence="1">
    <location>
        <begin position="20"/>
        <end position="41"/>
    </location>
</feature>
<keyword evidence="4" id="KW-1185">Reference proteome</keyword>
<dbReference type="GO" id="GO:0016491">
    <property type="term" value="F:oxidoreductase activity"/>
    <property type="evidence" value="ECO:0007669"/>
    <property type="project" value="InterPro"/>
</dbReference>
<name>A0A552V0G7_9FLAO</name>
<sequence length="737" mass="83740">MQNFTTALKAEHIKKSGTGIYVLSVLMGIAIPIIYAIVLLVQSEPASPADIVPYNYFNRVLDDVLEAFATFFFPLLIIITVSRITQLDHRNGGWQLMETQPVTKASIYFSKFTVLLISNTIAILSFILMAYICSGLLFSIVDLPKAATFSFEFGFVTQLFFRLFLAALVITALQYLISVLIPSFVWSILTGFVLLITYLFLYGFNVVPDWYPIRFLGSVAKHIKGSDLGYWLTYSEIAALLITLIIVYIGFNWYRHKSVKQAFFTKKRLAALACVLLVIALPLAWLLMPKTMDAYSKTIVSGTIDTKDNVRNIYILGFFIDDTIAAIPIVNNAFHYEIKQDIPADIYRLILDEANVGNVFFGKNDSINIAFKKNKAALDGKITGTRLAESQYKDENKRSYSSVSYYLQENIYIDNVDFITEQITNEWKEKMEESSKFKTADNHVPRPDFVQSNKKAVTITYLNYWQDFLKKRRAMFPGKATKESADIAYMKSTVPLDDDSMLSNEDYFKYVKVSYIENNKADIDESTKALKAIAALKPGTFKDKMLYWQLKTSVKDASAKSQRDNLIATYAPQFGNAKYQKLITGIGKTLSNLDKGMVAPAIAATTLSREPFALENFKGKYIAIDVWATWCAPCREESPYFDKLAIKYKNQPVQFVALSTDRRIDDWFVDATQKSKSVLQVHADNEKVFSNDYNVEFIPRFILIDKEGKIVNSKMPRPSDATFEQVLRQQLNLGDEK</sequence>
<keyword evidence="1" id="KW-1133">Transmembrane helix</keyword>
<gene>
    <name evidence="3" type="ORF">FMM05_12475</name>
</gene>
<dbReference type="CDD" id="cd21809">
    <property type="entry name" value="ABC-2_lan_permease-like"/>
    <property type="match status" value="1"/>
</dbReference>
<dbReference type="Pfam" id="PF08534">
    <property type="entry name" value="Redoxin"/>
    <property type="match status" value="1"/>
</dbReference>
<comment type="caution">
    <text evidence="3">The sequence shown here is derived from an EMBL/GenBank/DDBJ whole genome shotgun (WGS) entry which is preliminary data.</text>
</comment>
<dbReference type="InterPro" id="IPR013766">
    <property type="entry name" value="Thioredoxin_domain"/>
</dbReference>
<dbReference type="InterPro" id="IPR050553">
    <property type="entry name" value="Thioredoxin_ResA/DsbE_sf"/>
</dbReference>